<evidence type="ECO:0000256" key="1">
    <source>
        <dbReference type="SAM" id="MobiDB-lite"/>
    </source>
</evidence>
<keyword evidence="2" id="KW-1133">Transmembrane helix</keyword>
<keyword evidence="2" id="KW-0812">Transmembrane</keyword>
<accession>A0A423H0U8</accession>
<evidence type="ECO:0000256" key="2">
    <source>
        <dbReference type="SAM" id="Phobius"/>
    </source>
</evidence>
<dbReference type="EMBL" id="MOBJ01000016">
    <property type="protein sequence ID" value="RON05344.1"/>
    <property type="molecule type" value="Genomic_DNA"/>
</dbReference>
<proteinExistence type="predicted"/>
<dbReference type="InterPro" id="IPR022385">
    <property type="entry name" value="Rhs_assc_core"/>
</dbReference>
<dbReference type="PANTHER" id="PTHR32305">
    <property type="match status" value="1"/>
</dbReference>
<gene>
    <name evidence="3" type="ORF">BK659_21880</name>
</gene>
<organism evidence="3 4">
    <name type="scientific">Pseudomonas brassicacearum</name>
    <dbReference type="NCBI Taxonomy" id="930166"/>
    <lineage>
        <taxon>Bacteria</taxon>
        <taxon>Pseudomonadati</taxon>
        <taxon>Pseudomonadota</taxon>
        <taxon>Gammaproteobacteria</taxon>
        <taxon>Pseudomonadales</taxon>
        <taxon>Pseudomonadaceae</taxon>
        <taxon>Pseudomonas</taxon>
    </lineage>
</organism>
<feature type="region of interest" description="Disordered" evidence="1">
    <location>
        <begin position="386"/>
        <end position="416"/>
    </location>
</feature>
<feature type="transmembrane region" description="Helical" evidence="2">
    <location>
        <begin position="653"/>
        <end position="671"/>
    </location>
</feature>
<reference evidence="3 4" key="1">
    <citation type="submission" date="2016-10" db="EMBL/GenBank/DDBJ databases">
        <title>Comparative genome analysis of multiple Pseudomonas spp. focuses on biocontrol and plant growth promoting traits.</title>
        <authorList>
            <person name="Tao X.-Y."/>
            <person name="Taylor C.G."/>
        </authorList>
    </citation>
    <scope>NUCLEOTIDE SEQUENCE [LARGE SCALE GENOMIC DNA]</scope>
    <source>
        <strain evidence="3 4">48H11</strain>
    </source>
</reference>
<feature type="compositionally biased region" description="Polar residues" evidence="1">
    <location>
        <begin position="815"/>
        <end position="827"/>
    </location>
</feature>
<dbReference type="Proteomes" id="UP000286071">
    <property type="component" value="Unassembled WGS sequence"/>
</dbReference>
<dbReference type="NCBIfam" id="TIGR03696">
    <property type="entry name" value="Rhs_assc_core"/>
    <property type="match status" value="1"/>
</dbReference>
<keyword evidence="2" id="KW-0472">Membrane</keyword>
<name>A0A423H0U8_9PSED</name>
<sequence length="953" mass="104955">MDPRGLAIRSVGYCRQRVEQAIDTRITRQIFDAAGRLSESWDPRLWGVASKPNLATVYDLTGQSLLTDSVDGGWQLGLLDETGQLLSSWDSRGSQRHTDYDGLQRPVAITEQASDEPPRIVERLSYGGSDEGFAEHNQCGQVIRHDDPAGTQVFTEYGLNGLALSESRRVLADLETPNWPLTVDARDALLEETSFVTTQTCNPLGELQTQSDAKRNVRTFAHTVAGELKAVWLKQAASNEPQLLVSHIRYNAFGQIDSETAGNGVVTNIEYAADNGRLIRLVAGLAQQKPLQDLNYAYDPVGNIVELEDQAQTVSHFNHQRIEPINRYRYDSLYQLVEAKGWEVSSPSHGPALPAVLPTPLDPNQRRTYTQTFDYDRAGNLITRHHSGAPSFSMFTSSRSDRSLGQRDDGGLPGEEEIAQSFDANGNQQELQRGQTMSWDTRNQLSRVTLVKRDDGPDDDEHYVYDRPGHRLRKVRLTHTGARTLRAEVRYLPGLDIHRDADGEEHHVISVDAGRSSVRVLHWPSSAPEGVDNDQQRYSLSDHLGSSTLELDDQAGVLTQEHYYPFGGTACWAGKSAVAAKYKTIRYSGKERDATGLYYYGYRYYAPWLQRWICPDPAGDRDGLNRYEMVGNNPINLIDRFGLEGERALGTQMLGGIIIMILLAMIGAGLGWLAGDAGTGAAIGALLGGALYATSRWHDYQQSRPESIAAKTEEVQRQFGEAVTNLAIGLATQGGLTHNETSRLVTFAYERRNAHGSDGVAINLFNTAAGRTYGYVGPAETGRQAQQILHSDKNPVRALKQLGHSSLLLRDTPREQSPTTTGSTNAGQFEVGVATRVTSRRGGGRSSPPGTSSIQPQRMGPASAENWDIDTREVDTILGDLADPRSRSISLAIGHVNEGRTGAVNWHRHSDGLWSADLHGFPGNRGRGAHRLMFEHLGGPRYKVVGIRDPHSR</sequence>
<evidence type="ECO:0000313" key="3">
    <source>
        <dbReference type="EMBL" id="RON05344.1"/>
    </source>
</evidence>
<dbReference type="Gene3D" id="2.180.10.10">
    <property type="entry name" value="RHS repeat-associated core"/>
    <property type="match status" value="1"/>
</dbReference>
<feature type="region of interest" description="Disordered" evidence="1">
    <location>
        <begin position="804"/>
        <end position="863"/>
    </location>
</feature>
<protein>
    <recommendedName>
        <fullName evidence="5">RHS repeat-associated core domain-containing protein</fullName>
    </recommendedName>
</protein>
<evidence type="ECO:0008006" key="5">
    <source>
        <dbReference type="Google" id="ProtNLM"/>
    </source>
</evidence>
<comment type="caution">
    <text evidence="3">The sequence shown here is derived from an EMBL/GenBank/DDBJ whole genome shotgun (WGS) entry which is preliminary data.</text>
</comment>
<dbReference type="PANTHER" id="PTHR32305:SF15">
    <property type="entry name" value="PROTEIN RHSA-RELATED"/>
    <property type="match status" value="1"/>
</dbReference>
<dbReference type="AlphaFoldDB" id="A0A423H0U8"/>
<feature type="compositionally biased region" description="Basic and acidic residues" evidence="1">
    <location>
        <begin position="399"/>
        <end position="410"/>
    </location>
</feature>
<dbReference type="InterPro" id="IPR050708">
    <property type="entry name" value="T6SS_VgrG/RHS"/>
</dbReference>
<evidence type="ECO:0000313" key="4">
    <source>
        <dbReference type="Proteomes" id="UP000286071"/>
    </source>
</evidence>